<evidence type="ECO:0000256" key="4">
    <source>
        <dbReference type="ARBA" id="ARBA00023014"/>
    </source>
</evidence>
<evidence type="ECO:0000259" key="5">
    <source>
        <dbReference type="PROSITE" id="PS51379"/>
    </source>
</evidence>
<evidence type="ECO:0000256" key="2">
    <source>
        <dbReference type="ARBA" id="ARBA00022723"/>
    </source>
</evidence>
<dbReference type="PANTHER" id="PTHR24960">
    <property type="entry name" value="PHOTOSYSTEM I IRON-SULFUR CENTER-RELATED"/>
    <property type="match status" value="1"/>
</dbReference>
<dbReference type="InterPro" id="IPR017900">
    <property type="entry name" value="4Fe4S_Fe_S_CS"/>
</dbReference>
<dbReference type="Gene3D" id="3.30.70.20">
    <property type="match status" value="1"/>
</dbReference>
<evidence type="ECO:0000256" key="1">
    <source>
        <dbReference type="ARBA" id="ARBA00022485"/>
    </source>
</evidence>
<organism evidence="6 7">
    <name type="scientific">Desulfomonile tiedjei</name>
    <dbReference type="NCBI Taxonomy" id="2358"/>
    <lineage>
        <taxon>Bacteria</taxon>
        <taxon>Pseudomonadati</taxon>
        <taxon>Thermodesulfobacteriota</taxon>
        <taxon>Desulfomonilia</taxon>
        <taxon>Desulfomonilales</taxon>
        <taxon>Desulfomonilaceae</taxon>
        <taxon>Desulfomonile</taxon>
    </lineage>
</organism>
<gene>
    <name evidence="6" type="ORF">HY912_12520</name>
</gene>
<dbReference type="Pfam" id="PF12838">
    <property type="entry name" value="Fer4_7"/>
    <property type="match status" value="1"/>
</dbReference>
<dbReference type="GO" id="GO:0046872">
    <property type="term" value="F:metal ion binding"/>
    <property type="evidence" value="ECO:0007669"/>
    <property type="project" value="UniProtKB-KW"/>
</dbReference>
<dbReference type="PROSITE" id="PS00198">
    <property type="entry name" value="4FE4S_FER_1"/>
    <property type="match status" value="1"/>
</dbReference>
<dbReference type="InterPro" id="IPR017896">
    <property type="entry name" value="4Fe4S_Fe-S-bd"/>
</dbReference>
<keyword evidence="2" id="KW-0479">Metal-binding</keyword>
<feature type="domain" description="4Fe-4S ferredoxin-type" evidence="5">
    <location>
        <begin position="48"/>
        <end position="77"/>
    </location>
</feature>
<evidence type="ECO:0000313" key="6">
    <source>
        <dbReference type="EMBL" id="MBI5250310.1"/>
    </source>
</evidence>
<keyword evidence="3" id="KW-0408">Iron</keyword>
<sequence>SQYQKFLKRYGFPELLTIEGTPEVIRTVKRDIDDLGTLGLTTISDVGKRVEVQFDECLMCLECVNACPEKALTVMEGTDQPTIILDQSLCNGVACRRCERACPEKCFGLESFFIE</sequence>
<keyword evidence="4" id="KW-0411">Iron-sulfur</keyword>
<protein>
    <submittedName>
        <fullName evidence="6">4Fe-4S binding protein</fullName>
    </submittedName>
</protein>
<dbReference type="PANTHER" id="PTHR24960:SF85">
    <property type="entry name" value="POLYFERREDOXIN PROTEIN VHUB"/>
    <property type="match status" value="1"/>
</dbReference>
<dbReference type="GO" id="GO:0051539">
    <property type="term" value="F:4 iron, 4 sulfur cluster binding"/>
    <property type="evidence" value="ECO:0007669"/>
    <property type="project" value="UniProtKB-KW"/>
</dbReference>
<dbReference type="EMBL" id="JACRDE010000330">
    <property type="protein sequence ID" value="MBI5250310.1"/>
    <property type="molecule type" value="Genomic_DNA"/>
</dbReference>
<comment type="caution">
    <text evidence="6">The sequence shown here is derived from an EMBL/GenBank/DDBJ whole genome shotgun (WGS) entry which is preliminary data.</text>
</comment>
<evidence type="ECO:0000313" key="7">
    <source>
        <dbReference type="Proteomes" id="UP000807825"/>
    </source>
</evidence>
<proteinExistence type="predicted"/>
<dbReference type="Proteomes" id="UP000807825">
    <property type="component" value="Unassembled WGS sequence"/>
</dbReference>
<dbReference type="InterPro" id="IPR050157">
    <property type="entry name" value="PSI_iron-sulfur_center"/>
</dbReference>
<feature type="non-terminal residue" evidence="6">
    <location>
        <position position="1"/>
    </location>
</feature>
<reference evidence="6" key="1">
    <citation type="submission" date="2020-07" db="EMBL/GenBank/DDBJ databases">
        <title>Huge and variable diversity of episymbiotic CPR bacteria and DPANN archaea in groundwater ecosystems.</title>
        <authorList>
            <person name="He C.Y."/>
            <person name="Keren R."/>
            <person name="Whittaker M."/>
            <person name="Farag I.F."/>
            <person name="Doudna J."/>
            <person name="Cate J.H.D."/>
            <person name="Banfield J.F."/>
        </authorList>
    </citation>
    <scope>NUCLEOTIDE SEQUENCE</scope>
    <source>
        <strain evidence="6">NC_groundwater_1664_Pr3_B-0.1um_52_9</strain>
    </source>
</reference>
<dbReference type="PROSITE" id="PS51379">
    <property type="entry name" value="4FE4S_FER_2"/>
    <property type="match status" value="2"/>
</dbReference>
<name>A0A9D6V1F8_9BACT</name>
<keyword evidence="1" id="KW-0004">4Fe-4S</keyword>
<evidence type="ECO:0000256" key="3">
    <source>
        <dbReference type="ARBA" id="ARBA00023004"/>
    </source>
</evidence>
<accession>A0A9D6V1F8</accession>
<feature type="domain" description="4Fe-4S ferredoxin-type" evidence="5">
    <location>
        <begin position="81"/>
        <end position="112"/>
    </location>
</feature>
<dbReference type="SUPFAM" id="SSF54862">
    <property type="entry name" value="4Fe-4S ferredoxins"/>
    <property type="match status" value="1"/>
</dbReference>
<dbReference type="AlphaFoldDB" id="A0A9D6V1F8"/>